<evidence type="ECO:0000313" key="7">
    <source>
        <dbReference type="Proteomes" id="UP000610966"/>
    </source>
</evidence>
<feature type="DNA-binding region" description="H-T-H motif" evidence="4">
    <location>
        <begin position="30"/>
        <end position="49"/>
    </location>
</feature>
<sequence length="196" mass="21123">MARRAAADTRERILVTAARLFGDKGVHAVGLQQIIEAAGCGKNLLYREFPSKDVLVTAYLERCREDWTETLRETAAATNTPAEQIVAVVKAIAERATAPGTRGCALRNTFAEFPEQSHPAHQVAVEHFTQMRRQLHELAQRADAHDPQLLGDRIMLIIDGLYTNGAIFGTAGAAAAAIAFAEEVVAAQTTTSTVVA</sequence>
<evidence type="ECO:0000259" key="5">
    <source>
        <dbReference type="PROSITE" id="PS50977"/>
    </source>
</evidence>
<name>A0A8J3W0Q8_9ACTN</name>
<dbReference type="Proteomes" id="UP000610966">
    <property type="component" value="Unassembled WGS sequence"/>
</dbReference>
<feature type="domain" description="HTH tetR-type" evidence="5">
    <location>
        <begin position="7"/>
        <end position="67"/>
    </location>
</feature>
<dbReference type="InterPro" id="IPR009057">
    <property type="entry name" value="Homeodomain-like_sf"/>
</dbReference>
<comment type="caution">
    <text evidence="6">The sequence shown here is derived from an EMBL/GenBank/DDBJ whole genome shotgun (WGS) entry which is preliminary data.</text>
</comment>
<dbReference type="Gene3D" id="1.10.357.10">
    <property type="entry name" value="Tetracycline Repressor, domain 2"/>
    <property type="match status" value="1"/>
</dbReference>
<dbReference type="InterPro" id="IPR011075">
    <property type="entry name" value="TetR_C"/>
</dbReference>
<gene>
    <name evidence="6" type="ORF">Mth01_47370</name>
</gene>
<reference evidence="6" key="1">
    <citation type="submission" date="2021-01" db="EMBL/GenBank/DDBJ databases">
        <title>Whole genome shotgun sequence of Sphaerimonospora thailandensis NBRC 107569.</title>
        <authorList>
            <person name="Komaki H."/>
            <person name="Tamura T."/>
        </authorList>
    </citation>
    <scope>NUCLEOTIDE SEQUENCE</scope>
    <source>
        <strain evidence="6">NBRC 107569</strain>
    </source>
</reference>
<dbReference type="SUPFAM" id="SSF46689">
    <property type="entry name" value="Homeodomain-like"/>
    <property type="match status" value="1"/>
</dbReference>
<evidence type="ECO:0000313" key="6">
    <source>
        <dbReference type="EMBL" id="GIH72484.1"/>
    </source>
</evidence>
<evidence type="ECO:0000256" key="3">
    <source>
        <dbReference type="ARBA" id="ARBA00023163"/>
    </source>
</evidence>
<evidence type="ECO:0000256" key="1">
    <source>
        <dbReference type="ARBA" id="ARBA00023015"/>
    </source>
</evidence>
<protein>
    <submittedName>
        <fullName evidence="6">TetR family transcriptional regulator</fullName>
    </submittedName>
</protein>
<dbReference type="Pfam" id="PF16925">
    <property type="entry name" value="TetR_C_13"/>
    <property type="match status" value="1"/>
</dbReference>
<keyword evidence="1" id="KW-0805">Transcription regulation</keyword>
<evidence type="ECO:0000256" key="4">
    <source>
        <dbReference type="PROSITE-ProRule" id="PRU00335"/>
    </source>
</evidence>
<accession>A0A8J3W0Q8</accession>
<dbReference type="InterPro" id="IPR036271">
    <property type="entry name" value="Tet_transcr_reg_TetR-rel_C_sf"/>
</dbReference>
<keyword evidence="2 4" id="KW-0238">DNA-binding</keyword>
<evidence type="ECO:0000256" key="2">
    <source>
        <dbReference type="ARBA" id="ARBA00023125"/>
    </source>
</evidence>
<dbReference type="PRINTS" id="PR00455">
    <property type="entry name" value="HTHTETR"/>
</dbReference>
<proteinExistence type="predicted"/>
<dbReference type="PANTHER" id="PTHR47506">
    <property type="entry name" value="TRANSCRIPTIONAL REGULATORY PROTEIN"/>
    <property type="match status" value="1"/>
</dbReference>
<dbReference type="EMBL" id="BOOG01000052">
    <property type="protein sequence ID" value="GIH72484.1"/>
    <property type="molecule type" value="Genomic_DNA"/>
</dbReference>
<dbReference type="InterPro" id="IPR001647">
    <property type="entry name" value="HTH_TetR"/>
</dbReference>
<dbReference type="Pfam" id="PF00440">
    <property type="entry name" value="TetR_N"/>
    <property type="match status" value="1"/>
</dbReference>
<dbReference type="AlphaFoldDB" id="A0A8J3W0Q8"/>
<dbReference type="RefSeq" id="WP_204018141.1">
    <property type="nucleotide sequence ID" value="NZ_BOOG01000052.1"/>
</dbReference>
<dbReference type="PANTHER" id="PTHR47506:SF1">
    <property type="entry name" value="HTH-TYPE TRANSCRIPTIONAL REGULATOR YJDC"/>
    <property type="match status" value="1"/>
</dbReference>
<dbReference type="GO" id="GO:0003677">
    <property type="term" value="F:DNA binding"/>
    <property type="evidence" value="ECO:0007669"/>
    <property type="project" value="UniProtKB-UniRule"/>
</dbReference>
<dbReference type="SUPFAM" id="SSF48498">
    <property type="entry name" value="Tetracyclin repressor-like, C-terminal domain"/>
    <property type="match status" value="1"/>
</dbReference>
<organism evidence="6 7">
    <name type="scientific">Sphaerimonospora thailandensis</name>
    <dbReference type="NCBI Taxonomy" id="795644"/>
    <lineage>
        <taxon>Bacteria</taxon>
        <taxon>Bacillati</taxon>
        <taxon>Actinomycetota</taxon>
        <taxon>Actinomycetes</taxon>
        <taxon>Streptosporangiales</taxon>
        <taxon>Streptosporangiaceae</taxon>
        <taxon>Sphaerimonospora</taxon>
    </lineage>
</organism>
<dbReference type="PROSITE" id="PS50977">
    <property type="entry name" value="HTH_TETR_2"/>
    <property type="match status" value="1"/>
</dbReference>
<keyword evidence="7" id="KW-1185">Reference proteome</keyword>
<keyword evidence="3" id="KW-0804">Transcription</keyword>